<evidence type="ECO:0000313" key="13">
    <source>
        <dbReference type="EMBL" id="MDR7338691.1"/>
    </source>
</evidence>
<dbReference type="InterPro" id="IPR035906">
    <property type="entry name" value="MetI-like_sf"/>
</dbReference>
<evidence type="ECO:0000256" key="4">
    <source>
        <dbReference type="ARBA" id="ARBA00022475"/>
    </source>
</evidence>
<feature type="transmembrane region" description="Helical" evidence="9">
    <location>
        <begin position="180"/>
        <end position="198"/>
    </location>
</feature>
<feature type="transmembrane region" description="Helical" evidence="9">
    <location>
        <begin position="138"/>
        <end position="160"/>
    </location>
</feature>
<keyword evidence="15" id="KW-1185">Reference proteome</keyword>
<comment type="similarity">
    <text evidence="2">Belongs to the binding-protein-dependent transport system permease family. MalFG subfamily.</text>
</comment>
<feature type="transmembrane region" description="Helical" evidence="9">
    <location>
        <begin position="276"/>
        <end position="298"/>
    </location>
</feature>
<dbReference type="PROSITE" id="PS50928">
    <property type="entry name" value="ABC_TM1"/>
    <property type="match status" value="1"/>
</dbReference>
<dbReference type="InterPro" id="IPR050901">
    <property type="entry name" value="BP-dep_ABC_trans_perm"/>
</dbReference>
<dbReference type="Pfam" id="PF00528">
    <property type="entry name" value="BPD_transp_1"/>
    <property type="match status" value="1"/>
</dbReference>
<feature type="region of interest" description="Disordered" evidence="10">
    <location>
        <begin position="1"/>
        <end position="23"/>
    </location>
</feature>
<dbReference type="GO" id="GO:0005886">
    <property type="term" value="C:plasma membrane"/>
    <property type="evidence" value="ECO:0007669"/>
    <property type="project" value="UniProtKB-SubCell"/>
</dbReference>
<comment type="subcellular location">
    <subcellularLocation>
        <location evidence="1 9">Cell membrane</location>
        <topology evidence="1 9">Multi-pass membrane protein</topology>
    </subcellularLocation>
</comment>
<keyword evidence="6 9" id="KW-0812">Transmembrane</keyword>
<dbReference type="Proteomes" id="UP001183604">
    <property type="component" value="Unassembled WGS sequence"/>
</dbReference>
<keyword evidence="8 9" id="KW-0472">Membrane</keyword>
<evidence type="ECO:0000259" key="11">
    <source>
        <dbReference type="PROSITE" id="PS50928"/>
    </source>
</evidence>
<keyword evidence="4" id="KW-1003">Cell membrane</keyword>
<proteinExistence type="inferred from homology"/>
<feature type="transmembrane region" description="Helical" evidence="9">
    <location>
        <begin position="219"/>
        <end position="241"/>
    </location>
</feature>
<evidence type="ECO:0000256" key="2">
    <source>
        <dbReference type="ARBA" id="ARBA00009047"/>
    </source>
</evidence>
<organism evidence="12 14">
    <name type="scientific">Glycomyces lechevalierae</name>
    <dbReference type="NCBI Taxonomy" id="256034"/>
    <lineage>
        <taxon>Bacteria</taxon>
        <taxon>Bacillati</taxon>
        <taxon>Actinomycetota</taxon>
        <taxon>Actinomycetes</taxon>
        <taxon>Glycomycetales</taxon>
        <taxon>Glycomycetaceae</taxon>
        <taxon>Glycomyces</taxon>
    </lineage>
</organism>
<evidence type="ECO:0000313" key="14">
    <source>
        <dbReference type="Proteomes" id="UP001145799"/>
    </source>
</evidence>
<keyword evidence="3 9" id="KW-0813">Transport</keyword>
<evidence type="ECO:0000256" key="1">
    <source>
        <dbReference type="ARBA" id="ARBA00004651"/>
    </source>
</evidence>
<evidence type="ECO:0000256" key="6">
    <source>
        <dbReference type="ARBA" id="ARBA00022692"/>
    </source>
</evidence>
<feature type="domain" description="ABC transmembrane type-1" evidence="11">
    <location>
        <begin position="101"/>
        <end position="300"/>
    </location>
</feature>
<evidence type="ECO:0000256" key="3">
    <source>
        <dbReference type="ARBA" id="ARBA00022448"/>
    </source>
</evidence>
<evidence type="ECO:0000256" key="5">
    <source>
        <dbReference type="ARBA" id="ARBA00022597"/>
    </source>
</evidence>
<name>A0A9X3PNV8_9ACTN</name>
<evidence type="ECO:0000256" key="7">
    <source>
        <dbReference type="ARBA" id="ARBA00022989"/>
    </source>
</evidence>
<dbReference type="GO" id="GO:0042956">
    <property type="term" value="P:maltodextrin transmembrane transport"/>
    <property type="evidence" value="ECO:0007669"/>
    <property type="project" value="TreeGrafter"/>
</dbReference>
<dbReference type="Proteomes" id="UP001145799">
    <property type="component" value="Unassembled WGS sequence"/>
</dbReference>
<dbReference type="PANTHER" id="PTHR32243:SF50">
    <property type="entry name" value="MALTOSE_MALTODEXTRIN TRANSPORT SYSTEM PERMEASE PROTEIN MALG"/>
    <property type="match status" value="1"/>
</dbReference>
<dbReference type="PANTHER" id="PTHR32243">
    <property type="entry name" value="MALTOSE TRANSPORT SYSTEM PERMEASE-RELATED"/>
    <property type="match status" value="1"/>
</dbReference>
<reference evidence="12" key="1">
    <citation type="submission" date="2022-12" db="EMBL/GenBank/DDBJ databases">
        <title>Gycomyces niveus sp.nov., a novel actinomycete isolated from soil in Shouguang.</title>
        <authorList>
            <person name="Yang X."/>
        </authorList>
    </citation>
    <scope>NUCLEOTIDE SEQUENCE</scope>
    <source>
        <strain evidence="12">DSM 44724</strain>
    </source>
</reference>
<evidence type="ECO:0000313" key="12">
    <source>
        <dbReference type="EMBL" id="MDA1387515.1"/>
    </source>
</evidence>
<gene>
    <name evidence="13" type="ORF">J2S69_002410</name>
    <name evidence="12" type="ORF">O2L01_21155</name>
</gene>
<sequence length="315" mass="33832">MTAPAVQREDAVDRGNAATRGGAVKRKGRNPFVKWAGEFGWRHLIAVAVLAFGLVPIVYVILVAFNPNGTLSSTSLLPTSFGFGNFQKLFTDPNVPFGRWFLNSLVIAVPAAFVSIFISSLAAYAFSRFRFKGRRPMLLFLLLIQMFPAFLAVVALYLIFGNIGEFYPVAGLNTKLGLMLVYMGGALGVSTWLMKGFFDTIPKELDEAATIDGATHAQIFFGMILPLAAPIIAISGILAFVGTMNDFILASLFLTDRPEMTLAVGLKTLTADNSPASYFGIFAAGTLLTSILTVAVFMSLQRYIVSGLTGGAVKG</sequence>
<reference evidence="13 15" key="2">
    <citation type="submission" date="2023-07" db="EMBL/GenBank/DDBJ databases">
        <title>Sequencing the genomes of 1000 actinobacteria strains.</title>
        <authorList>
            <person name="Klenk H.-P."/>
        </authorList>
    </citation>
    <scope>NUCLEOTIDE SEQUENCE [LARGE SCALE GENOMIC DNA]</scope>
    <source>
        <strain evidence="13 15">DSM 44724</strain>
    </source>
</reference>
<dbReference type="CDD" id="cd06261">
    <property type="entry name" value="TM_PBP2"/>
    <property type="match status" value="1"/>
</dbReference>
<dbReference type="EMBL" id="JAPZVQ010000016">
    <property type="protein sequence ID" value="MDA1387515.1"/>
    <property type="molecule type" value="Genomic_DNA"/>
</dbReference>
<protein>
    <submittedName>
        <fullName evidence="13">Arabinogalactan oligomer/maltooligosaccharide transport system permease protein</fullName>
    </submittedName>
    <submittedName>
        <fullName evidence="12">Sugar ABC transporter permease</fullName>
    </submittedName>
</protein>
<evidence type="ECO:0000256" key="10">
    <source>
        <dbReference type="SAM" id="MobiDB-lite"/>
    </source>
</evidence>
<comment type="caution">
    <text evidence="12">The sequence shown here is derived from an EMBL/GenBank/DDBJ whole genome shotgun (WGS) entry which is preliminary data.</text>
</comment>
<dbReference type="InterPro" id="IPR000515">
    <property type="entry name" value="MetI-like"/>
</dbReference>
<evidence type="ECO:0000256" key="9">
    <source>
        <dbReference type="RuleBase" id="RU363032"/>
    </source>
</evidence>
<evidence type="ECO:0000256" key="8">
    <source>
        <dbReference type="ARBA" id="ARBA00023136"/>
    </source>
</evidence>
<dbReference type="AlphaFoldDB" id="A0A9X3PNV8"/>
<feature type="transmembrane region" description="Helical" evidence="9">
    <location>
        <begin position="44"/>
        <end position="65"/>
    </location>
</feature>
<evidence type="ECO:0000313" key="15">
    <source>
        <dbReference type="Proteomes" id="UP001183604"/>
    </source>
</evidence>
<dbReference type="RefSeq" id="WP_270124019.1">
    <property type="nucleotide sequence ID" value="NZ_BAAAOM010000004.1"/>
</dbReference>
<feature type="transmembrane region" description="Helical" evidence="9">
    <location>
        <begin position="100"/>
        <end position="126"/>
    </location>
</feature>
<dbReference type="GO" id="GO:0015423">
    <property type="term" value="F:ABC-type maltose transporter activity"/>
    <property type="evidence" value="ECO:0007669"/>
    <property type="project" value="TreeGrafter"/>
</dbReference>
<keyword evidence="5" id="KW-0762">Sugar transport</keyword>
<keyword evidence="7 9" id="KW-1133">Transmembrane helix</keyword>
<dbReference type="SUPFAM" id="SSF161098">
    <property type="entry name" value="MetI-like"/>
    <property type="match status" value="1"/>
</dbReference>
<dbReference type="Gene3D" id="1.10.3720.10">
    <property type="entry name" value="MetI-like"/>
    <property type="match status" value="1"/>
</dbReference>
<accession>A0A9X3PNV8</accession>
<dbReference type="EMBL" id="JAVDYD010000001">
    <property type="protein sequence ID" value="MDR7338691.1"/>
    <property type="molecule type" value="Genomic_DNA"/>
</dbReference>